<dbReference type="PANTHER" id="PTHR12612">
    <property type="entry name" value="NUCLEAR TRANSPORT FACTOR 2"/>
    <property type="match status" value="1"/>
</dbReference>
<sequence length="126" mass="14007">MAANFQEVASQFVPFYYNTFDTNREGLASLYRDTSMLTYESASVMGVAAIVDKLTNLSFQNVKHETNTIDPMPGFGDSGVLIQVTGFIIVDGDEAQPFKFAQTFHLVQEPGTGSFYVSHDIFKLIF</sequence>
<dbReference type="Proteomes" id="UP001140453">
    <property type="component" value="Unassembled WGS sequence"/>
</dbReference>
<dbReference type="FunFam" id="3.10.450.50:FF:000005">
    <property type="entry name" value="Nuclear transport factor 2"/>
    <property type="match status" value="1"/>
</dbReference>
<name>A0A9W8YW76_9PEZI</name>
<evidence type="ECO:0000256" key="3">
    <source>
        <dbReference type="ARBA" id="ARBA00053082"/>
    </source>
</evidence>
<comment type="function">
    <text evidence="4">Has a role in nuclear-cytoplasmic transport of proteins and mRNAs.</text>
</comment>
<evidence type="ECO:0000313" key="7">
    <source>
        <dbReference type="Proteomes" id="UP001140453"/>
    </source>
</evidence>
<dbReference type="Gene3D" id="3.10.450.50">
    <property type="match status" value="1"/>
</dbReference>
<feature type="domain" description="NTF2" evidence="5">
    <location>
        <begin position="8"/>
        <end position="124"/>
    </location>
</feature>
<dbReference type="GO" id="GO:0051028">
    <property type="term" value="P:mRNA transport"/>
    <property type="evidence" value="ECO:0007669"/>
    <property type="project" value="UniProtKB-UniRule"/>
</dbReference>
<evidence type="ECO:0000256" key="1">
    <source>
        <dbReference type="ARBA" id="ARBA00022490"/>
    </source>
</evidence>
<dbReference type="CDD" id="cd00780">
    <property type="entry name" value="NTF2"/>
    <property type="match status" value="1"/>
</dbReference>
<protein>
    <recommendedName>
        <fullName evidence="2 4">Nuclear transport factor 2</fullName>
        <shortName evidence="4">NTF-2</shortName>
    </recommendedName>
</protein>
<evidence type="ECO:0000256" key="2">
    <source>
        <dbReference type="ARBA" id="ARBA00026247"/>
    </source>
</evidence>
<dbReference type="AlphaFoldDB" id="A0A9W8YW76"/>
<dbReference type="Pfam" id="PF02136">
    <property type="entry name" value="NTF2"/>
    <property type="match status" value="1"/>
</dbReference>
<dbReference type="InterPro" id="IPR045875">
    <property type="entry name" value="NTF2"/>
</dbReference>
<evidence type="ECO:0000256" key="4">
    <source>
        <dbReference type="RuleBase" id="RU369002"/>
    </source>
</evidence>
<gene>
    <name evidence="6" type="primary">NTF2</name>
    <name evidence="6" type="ORF">N0V93_003207</name>
</gene>
<dbReference type="InterPro" id="IPR002075">
    <property type="entry name" value="NTF2_dom"/>
</dbReference>
<organism evidence="6 7">
    <name type="scientific">Gnomoniopsis smithogilvyi</name>
    <dbReference type="NCBI Taxonomy" id="1191159"/>
    <lineage>
        <taxon>Eukaryota</taxon>
        <taxon>Fungi</taxon>
        <taxon>Dikarya</taxon>
        <taxon>Ascomycota</taxon>
        <taxon>Pezizomycotina</taxon>
        <taxon>Sordariomycetes</taxon>
        <taxon>Sordariomycetidae</taxon>
        <taxon>Diaporthales</taxon>
        <taxon>Gnomoniaceae</taxon>
        <taxon>Gnomoniopsis</taxon>
    </lineage>
</organism>
<dbReference type="SUPFAM" id="SSF54427">
    <property type="entry name" value="NTF2-like"/>
    <property type="match status" value="1"/>
</dbReference>
<dbReference type="GO" id="GO:0005635">
    <property type="term" value="C:nuclear envelope"/>
    <property type="evidence" value="ECO:0007669"/>
    <property type="project" value="UniProtKB-ARBA"/>
</dbReference>
<reference evidence="6" key="1">
    <citation type="submission" date="2022-10" db="EMBL/GenBank/DDBJ databases">
        <title>Tapping the CABI collections for fungal endophytes: first genome assemblies for Collariella, Neodidymelliopsis, Ascochyta clinopodiicola, Didymella pomorum, Didymosphaeria variabile, Neocosmospora piperis and Neocucurbitaria cava.</title>
        <authorList>
            <person name="Hill R."/>
        </authorList>
    </citation>
    <scope>NUCLEOTIDE SEQUENCE</scope>
    <source>
        <strain evidence="6">IMI 355082</strain>
    </source>
</reference>
<keyword evidence="4" id="KW-0813">Transport</keyword>
<keyword evidence="7" id="KW-1185">Reference proteome</keyword>
<dbReference type="GO" id="GO:0005737">
    <property type="term" value="C:cytoplasm"/>
    <property type="evidence" value="ECO:0007669"/>
    <property type="project" value="UniProtKB-SubCell"/>
</dbReference>
<proteinExistence type="predicted"/>
<evidence type="ECO:0000313" key="6">
    <source>
        <dbReference type="EMBL" id="KAJ4393990.1"/>
    </source>
</evidence>
<comment type="subcellular location">
    <subcellularLocation>
        <location evidence="4">Cytoplasm</location>
    </subcellularLocation>
    <subcellularLocation>
        <location evidence="4">Nucleus</location>
    </subcellularLocation>
</comment>
<dbReference type="InterPro" id="IPR032710">
    <property type="entry name" value="NTF2-like_dom_sf"/>
</dbReference>
<dbReference type="EMBL" id="JAPEVB010000002">
    <property type="protein sequence ID" value="KAJ4393990.1"/>
    <property type="molecule type" value="Genomic_DNA"/>
</dbReference>
<keyword evidence="4" id="KW-0539">Nucleus</keyword>
<comment type="function">
    <text evidence="3">Facilitates protein transport into the nucleus. Could be part of a multicomponent system of cytosolic factors that assemble at the pore complex during nuclear import.</text>
</comment>
<dbReference type="InterPro" id="IPR018222">
    <property type="entry name" value="Nuclear_transport_factor_2_euk"/>
</dbReference>
<comment type="caution">
    <text evidence="6">The sequence shown here is derived from an EMBL/GenBank/DDBJ whole genome shotgun (WGS) entry which is preliminary data.</text>
</comment>
<dbReference type="OrthoDB" id="6507044at2759"/>
<keyword evidence="1 4" id="KW-0963">Cytoplasm</keyword>
<accession>A0A9W8YW76</accession>
<dbReference type="PROSITE" id="PS50177">
    <property type="entry name" value="NTF2_DOMAIN"/>
    <property type="match status" value="1"/>
</dbReference>
<evidence type="ECO:0000259" key="5">
    <source>
        <dbReference type="PROSITE" id="PS50177"/>
    </source>
</evidence>
<dbReference type="GO" id="GO:0006606">
    <property type="term" value="P:protein import into nucleus"/>
    <property type="evidence" value="ECO:0007669"/>
    <property type="project" value="UniProtKB-ARBA"/>
</dbReference>
<keyword evidence="4" id="KW-0653">Protein transport</keyword>